<dbReference type="InterPro" id="IPR027471">
    <property type="entry name" value="YbeD-like_sf"/>
</dbReference>
<sequence>METDTTEERLTRLLENQQWPLRYMFKFIVPNRDGNVDKVNQLMPSNGKLSYKHTPNLQYVSITCVAQMHSAEEIVGITSRVVAIPGAMAL</sequence>
<reference evidence="1 2" key="1">
    <citation type="submission" date="2018-06" db="EMBL/GenBank/DDBJ databases">
        <title>Genomic Encyclopedia of Archaeal and Bacterial Type Strains, Phase II (KMG-II): from individual species to whole genera.</title>
        <authorList>
            <person name="Goeker M."/>
        </authorList>
    </citation>
    <scope>NUCLEOTIDE SEQUENCE [LARGE SCALE GENOMIC DNA]</scope>
    <source>
        <strain evidence="1 2">DSM 6779</strain>
    </source>
</reference>
<evidence type="ECO:0000313" key="1">
    <source>
        <dbReference type="EMBL" id="PZX16420.1"/>
    </source>
</evidence>
<dbReference type="AlphaFoldDB" id="A0A2W7N8R2"/>
<evidence type="ECO:0000313" key="2">
    <source>
        <dbReference type="Proteomes" id="UP000249239"/>
    </source>
</evidence>
<keyword evidence="2" id="KW-1185">Reference proteome</keyword>
<protein>
    <recommendedName>
        <fullName evidence="3">DUF493 domain-containing protein</fullName>
    </recommendedName>
</protein>
<dbReference type="Proteomes" id="UP000249239">
    <property type="component" value="Unassembled WGS sequence"/>
</dbReference>
<evidence type="ECO:0008006" key="3">
    <source>
        <dbReference type="Google" id="ProtNLM"/>
    </source>
</evidence>
<dbReference type="Gene3D" id="3.30.70.260">
    <property type="match status" value="1"/>
</dbReference>
<proteinExistence type="predicted"/>
<organism evidence="1 2">
    <name type="scientific">Breznakibacter xylanolyticus</name>
    <dbReference type="NCBI Taxonomy" id="990"/>
    <lineage>
        <taxon>Bacteria</taxon>
        <taxon>Pseudomonadati</taxon>
        <taxon>Bacteroidota</taxon>
        <taxon>Bacteroidia</taxon>
        <taxon>Marinilabiliales</taxon>
        <taxon>Marinilabiliaceae</taxon>
        <taxon>Breznakibacter</taxon>
    </lineage>
</organism>
<comment type="caution">
    <text evidence="1">The sequence shown here is derived from an EMBL/GenBank/DDBJ whole genome shotgun (WGS) entry which is preliminary data.</text>
</comment>
<name>A0A2W7N8R2_9BACT</name>
<dbReference type="EMBL" id="QKZK01000013">
    <property type="protein sequence ID" value="PZX16420.1"/>
    <property type="molecule type" value="Genomic_DNA"/>
</dbReference>
<dbReference type="SUPFAM" id="SSF117991">
    <property type="entry name" value="YbeD/HP0495-like"/>
    <property type="match status" value="1"/>
</dbReference>
<dbReference type="RefSeq" id="WP_111445803.1">
    <property type="nucleotide sequence ID" value="NZ_QKZK01000013.1"/>
</dbReference>
<gene>
    <name evidence="1" type="ORF">LX69_01915</name>
</gene>
<dbReference type="OrthoDB" id="5616097at2"/>
<accession>A0A2W7N8R2</accession>